<dbReference type="AlphaFoldDB" id="A0A1V9ZMZ3"/>
<keyword evidence="10" id="KW-1185">Reference proteome</keyword>
<evidence type="ECO:0000313" key="9">
    <source>
        <dbReference type="EMBL" id="OQR99347.1"/>
    </source>
</evidence>
<sequence length="1093" mass="120961">MEGLPAVEPVELRDLVARCVDKSYEGFRALAHGLPGVNKADERREQTLKHLADTRSLFEKLLVLTRWSVQSPLAAQCAELLKTAKLFQDQLNESNDRLFFLHADLNRAKERNYDLPTAVDVLYGGSYTRLPKIINYAMHPKEMPEVDEDKAIQEMEDIIRFRLIEEEIPSTFTRIDVEGGFVVAQVDGEFEIVFTLNGKESDSLWRLVAINTVLTDLTAQEKYKPLASTNTLRIIKANAPTELHYMHMRNLVQKCMNKSDKPFVAACDVMRDFCCSLSLQILVAQGQLLTDARWKGSNVEFIYHADKQVLDICYWSAFCRPAVLSTEAVQLAAEMADKFKKPEAEALPDYPASSLCVRLYSDAQHHDLLSVQLYPPPAPELRQALSDALVVPRNMYGLSAEAFLLGAMRMHVASTLFCLERHLVLGTGSTTPVHLTTGEAVTIVRTERSLHISRHDSGGLPQYELEISFDIRTGLFAAACVAASKSPIVDGVVKQLEALLQRTCKAQLPPKGTTGTGFALAFEVAAKAAAAPSVAEAVAACLREMLAYEISEVASTFANIEVHRHVSVNWDRYIAFRKQQGNNVDALSISPNALFFQIVRNKESCGYLVVEIDREAEYESSTDVHYIENEDDWVRVPAFSLLQLSSSAGAPSAVQFFQRFPAFRKDALAPLMPPPTKKLKPARPTPPLAPLFLHVVSLCHERIQLQHYVNFAKRRRVRIRYAGQGGTETAGLQTGEQIVSFPFPERVSSAPMQIRAVHGHLRKCGGFEMCVQLAAPPFRFVIPSDFAALVNHGDHHALPNGHLIFRYPPTTKLQPDNPLETFIADLLMNVKPMCEFGVKLEKTLGSLGRYGPEAADVRDHFYVERADPFSIVLACRTNNPKRCVAAGSTPDDLITYRIVVQFKPKGGFILTSSHRGEHPLLQYIQAALNVHNDSAQLLEALERTTIPLAILSSVVSSQVISAKCYRHDAPAEKEPSGFGGKKGGGKGMRLGYKGKLPGEEKGYYAEKTYGGDDRAFVPADLLLIPRSQNHIRLTYADRCGIDVLFMENESVTLKSAPCGARVPSCSGDGGLVVSHAAFGENLRSTIFPEMASL</sequence>
<evidence type="ECO:0000256" key="6">
    <source>
        <dbReference type="ARBA" id="ARBA00023242"/>
    </source>
</evidence>
<comment type="function">
    <text evidence="7">Component of the Mediator complex, a coactivator involved in the regulated transcription of nearly all RNA polymerase II-dependent genes. Mediator functions as a bridge to convey information from gene-specific regulatory proteins to the basal RNA polymerase II transcription machinery. Mediator is recruited to promoters by direct interactions with regulatory proteins and serves as a scaffold for the assembly of a functional preinitiation complex with RNA polymerase II and the general transcription factors.</text>
</comment>
<dbReference type="GO" id="GO:0006357">
    <property type="term" value="P:regulation of transcription by RNA polymerase II"/>
    <property type="evidence" value="ECO:0007669"/>
    <property type="project" value="InterPro"/>
</dbReference>
<organism evidence="9 10">
    <name type="scientific">Achlya hypogyna</name>
    <name type="common">Oomycete</name>
    <name type="synonym">Protoachlya hypogyna</name>
    <dbReference type="NCBI Taxonomy" id="1202772"/>
    <lineage>
        <taxon>Eukaryota</taxon>
        <taxon>Sar</taxon>
        <taxon>Stramenopiles</taxon>
        <taxon>Oomycota</taxon>
        <taxon>Saprolegniomycetes</taxon>
        <taxon>Saprolegniales</taxon>
        <taxon>Achlyaceae</taxon>
        <taxon>Achlya</taxon>
    </lineage>
</organism>
<evidence type="ECO:0000256" key="1">
    <source>
        <dbReference type="ARBA" id="ARBA00004123"/>
    </source>
</evidence>
<keyword evidence="4 7" id="KW-0010">Activator</keyword>
<gene>
    <name evidence="9" type="ORF">ACHHYP_06934</name>
</gene>
<reference evidence="9 10" key="1">
    <citation type="journal article" date="2014" name="Genome Biol. Evol.">
        <title>The secreted proteins of Achlya hypogyna and Thraustotheca clavata identify the ancestral oomycete secretome and reveal gene acquisitions by horizontal gene transfer.</title>
        <authorList>
            <person name="Misner I."/>
            <person name="Blouin N."/>
            <person name="Leonard G."/>
            <person name="Richards T.A."/>
            <person name="Lane C.E."/>
        </authorList>
    </citation>
    <scope>NUCLEOTIDE SEQUENCE [LARGE SCALE GENOMIC DNA]</scope>
    <source>
        <strain evidence="9 10">ATCC 48635</strain>
    </source>
</reference>
<dbReference type="EMBL" id="JNBR01000070">
    <property type="protein sequence ID" value="OQR99347.1"/>
    <property type="molecule type" value="Genomic_DNA"/>
</dbReference>
<keyword evidence="5 7" id="KW-0804">Transcription</keyword>
<evidence type="ECO:0000259" key="8">
    <source>
        <dbReference type="Pfam" id="PF08638"/>
    </source>
</evidence>
<protein>
    <recommendedName>
        <fullName evidence="7">Mediator of RNA polymerase II transcription subunit 14</fullName>
    </recommendedName>
    <alternativeName>
        <fullName evidence="7">Mediator complex subunit 14</fullName>
    </alternativeName>
</protein>
<evidence type="ECO:0000256" key="4">
    <source>
        <dbReference type="ARBA" id="ARBA00023159"/>
    </source>
</evidence>
<dbReference type="OrthoDB" id="205099at2759"/>
<dbReference type="InterPro" id="IPR013947">
    <property type="entry name" value="Mediator_Med14"/>
</dbReference>
<dbReference type="PANTHER" id="PTHR12809:SF2">
    <property type="entry name" value="MEDIATOR OF RNA POLYMERASE II TRANSCRIPTION SUBUNIT 14"/>
    <property type="match status" value="1"/>
</dbReference>
<comment type="caution">
    <text evidence="9">The sequence shown here is derived from an EMBL/GenBank/DDBJ whole genome shotgun (WGS) entry which is preliminary data.</text>
</comment>
<accession>A0A1V9ZMZ3</accession>
<name>A0A1V9ZMZ3_ACHHY</name>
<evidence type="ECO:0000256" key="7">
    <source>
        <dbReference type="RuleBase" id="RU365082"/>
    </source>
</evidence>
<comment type="similarity">
    <text evidence="2 7">Belongs to the Mediator complex subunit 14 family.</text>
</comment>
<dbReference type="InterPro" id="IPR055122">
    <property type="entry name" value="Med14_N"/>
</dbReference>
<keyword evidence="6 7" id="KW-0539">Nucleus</keyword>
<evidence type="ECO:0000256" key="3">
    <source>
        <dbReference type="ARBA" id="ARBA00023015"/>
    </source>
</evidence>
<feature type="domain" description="Mediator complex subunit MED14 N-terminal" evidence="8">
    <location>
        <begin position="10"/>
        <end position="197"/>
    </location>
</feature>
<dbReference type="STRING" id="1202772.A0A1V9ZMZ3"/>
<evidence type="ECO:0000313" key="10">
    <source>
        <dbReference type="Proteomes" id="UP000243579"/>
    </source>
</evidence>
<comment type="subcellular location">
    <subcellularLocation>
        <location evidence="1 7">Nucleus</location>
    </subcellularLocation>
</comment>
<dbReference type="GO" id="GO:0003712">
    <property type="term" value="F:transcription coregulator activity"/>
    <property type="evidence" value="ECO:0007669"/>
    <property type="project" value="UniProtKB-UniRule"/>
</dbReference>
<comment type="subunit">
    <text evidence="7">Component of the Mediator complex.</text>
</comment>
<evidence type="ECO:0000256" key="5">
    <source>
        <dbReference type="ARBA" id="ARBA00023163"/>
    </source>
</evidence>
<keyword evidence="3 7" id="KW-0805">Transcription regulation</keyword>
<evidence type="ECO:0000256" key="2">
    <source>
        <dbReference type="ARBA" id="ARBA00007813"/>
    </source>
</evidence>
<dbReference type="GO" id="GO:0016592">
    <property type="term" value="C:mediator complex"/>
    <property type="evidence" value="ECO:0007669"/>
    <property type="project" value="UniProtKB-UniRule"/>
</dbReference>
<proteinExistence type="inferred from homology"/>
<dbReference type="GO" id="GO:0070847">
    <property type="term" value="C:core mediator complex"/>
    <property type="evidence" value="ECO:0007669"/>
    <property type="project" value="TreeGrafter"/>
</dbReference>
<dbReference type="Proteomes" id="UP000243579">
    <property type="component" value="Unassembled WGS sequence"/>
</dbReference>
<dbReference type="Pfam" id="PF08638">
    <property type="entry name" value="Med14"/>
    <property type="match status" value="1"/>
</dbReference>
<dbReference type="PANTHER" id="PTHR12809">
    <property type="entry name" value="MEDIATOR COMPLEX SUBUNIT"/>
    <property type="match status" value="1"/>
</dbReference>